<dbReference type="SMART" id="SM00091">
    <property type="entry name" value="PAS"/>
    <property type="match status" value="1"/>
</dbReference>
<dbReference type="Gene3D" id="1.10.8.500">
    <property type="entry name" value="HAMP domain in histidine kinase"/>
    <property type="match status" value="1"/>
</dbReference>
<evidence type="ECO:0000256" key="6">
    <source>
        <dbReference type="ARBA" id="ARBA00022777"/>
    </source>
</evidence>
<accession>A0ABW1UM94</accession>
<comment type="caution">
    <text evidence="14">The sequence shown here is derived from an EMBL/GenBank/DDBJ whole genome shotgun (WGS) entry which is preliminary data.</text>
</comment>
<dbReference type="EC" id="2.7.13.3" evidence="3"/>
<dbReference type="PANTHER" id="PTHR45453:SF1">
    <property type="entry name" value="PHOSPHATE REGULON SENSOR PROTEIN PHOR"/>
    <property type="match status" value="1"/>
</dbReference>
<feature type="domain" description="PAS" evidence="12">
    <location>
        <begin position="260"/>
        <end position="324"/>
    </location>
</feature>
<comment type="subcellular location">
    <subcellularLocation>
        <location evidence="2">Membrane</location>
    </subcellularLocation>
</comment>
<proteinExistence type="predicted"/>
<dbReference type="Proteomes" id="UP001596310">
    <property type="component" value="Unassembled WGS sequence"/>
</dbReference>
<dbReference type="InterPro" id="IPR013767">
    <property type="entry name" value="PAS_fold"/>
</dbReference>
<keyword evidence="6" id="KW-0418">Kinase</keyword>
<gene>
    <name evidence="14" type="ORF">ACFQHW_04250</name>
</gene>
<dbReference type="SUPFAM" id="SSF158472">
    <property type="entry name" value="HAMP domain-like"/>
    <property type="match status" value="1"/>
</dbReference>
<dbReference type="Pfam" id="PF00672">
    <property type="entry name" value="HAMP"/>
    <property type="match status" value="1"/>
</dbReference>
<evidence type="ECO:0000256" key="4">
    <source>
        <dbReference type="ARBA" id="ARBA00022553"/>
    </source>
</evidence>
<dbReference type="InterPro" id="IPR003661">
    <property type="entry name" value="HisK_dim/P_dom"/>
</dbReference>
<dbReference type="SMART" id="SM00304">
    <property type="entry name" value="HAMP"/>
    <property type="match status" value="1"/>
</dbReference>
<evidence type="ECO:0000256" key="3">
    <source>
        <dbReference type="ARBA" id="ARBA00012438"/>
    </source>
</evidence>
<dbReference type="CDD" id="cd00075">
    <property type="entry name" value="HATPase"/>
    <property type="match status" value="1"/>
</dbReference>
<dbReference type="InterPro" id="IPR050351">
    <property type="entry name" value="BphY/WalK/GraS-like"/>
</dbReference>
<feature type="compositionally biased region" description="Polar residues" evidence="9">
    <location>
        <begin position="343"/>
        <end position="355"/>
    </location>
</feature>
<evidence type="ECO:0000313" key="15">
    <source>
        <dbReference type="Proteomes" id="UP001596310"/>
    </source>
</evidence>
<evidence type="ECO:0000256" key="2">
    <source>
        <dbReference type="ARBA" id="ARBA00004370"/>
    </source>
</evidence>
<dbReference type="Pfam" id="PF00989">
    <property type="entry name" value="PAS"/>
    <property type="match status" value="1"/>
</dbReference>
<dbReference type="InterPro" id="IPR003660">
    <property type="entry name" value="HAMP_dom"/>
</dbReference>
<dbReference type="InterPro" id="IPR005467">
    <property type="entry name" value="His_kinase_dom"/>
</dbReference>
<evidence type="ECO:0000259" key="11">
    <source>
        <dbReference type="PROSITE" id="PS50109"/>
    </source>
</evidence>
<dbReference type="Pfam" id="PF02518">
    <property type="entry name" value="HATPase_c"/>
    <property type="match status" value="1"/>
</dbReference>
<dbReference type="Pfam" id="PF00512">
    <property type="entry name" value="HisKA"/>
    <property type="match status" value="1"/>
</dbReference>
<dbReference type="InterPro" id="IPR000014">
    <property type="entry name" value="PAS"/>
</dbReference>
<dbReference type="Gene3D" id="1.10.287.130">
    <property type="match status" value="1"/>
</dbReference>
<feature type="domain" description="Histidine kinase" evidence="11">
    <location>
        <begin position="410"/>
        <end position="641"/>
    </location>
</feature>
<dbReference type="SMART" id="SM00388">
    <property type="entry name" value="HisKA"/>
    <property type="match status" value="1"/>
</dbReference>
<evidence type="ECO:0000256" key="8">
    <source>
        <dbReference type="ARBA" id="ARBA00023136"/>
    </source>
</evidence>
<dbReference type="PANTHER" id="PTHR45453">
    <property type="entry name" value="PHOSPHATE REGULON SENSOR PROTEIN PHOR"/>
    <property type="match status" value="1"/>
</dbReference>
<keyword evidence="14" id="KW-0547">Nucleotide-binding</keyword>
<dbReference type="GO" id="GO:0005524">
    <property type="term" value="F:ATP binding"/>
    <property type="evidence" value="ECO:0007669"/>
    <property type="project" value="UniProtKB-KW"/>
</dbReference>
<keyword evidence="5" id="KW-0808">Transferase</keyword>
<dbReference type="Gene3D" id="3.30.565.10">
    <property type="entry name" value="Histidine kinase-like ATPase, C-terminal domain"/>
    <property type="match status" value="1"/>
</dbReference>
<reference evidence="15" key="1">
    <citation type="journal article" date="2019" name="Int. J. Syst. Evol. Microbiol.">
        <title>The Global Catalogue of Microorganisms (GCM) 10K type strain sequencing project: providing services to taxonomists for standard genome sequencing and annotation.</title>
        <authorList>
            <consortium name="The Broad Institute Genomics Platform"/>
            <consortium name="The Broad Institute Genome Sequencing Center for Infectious Disease"/>
            <person name="Wu L."/>
            <person name="Ma J."/>
        </authorList>
    </citation>
    <scope>NUCLEOTIDE SEQUENCE [LARGE SCALE GENOMIC DNA]</scope>
    <source>
        <strain evidence="15">CCM 8897</strain>
    </source>
</reference>
<keyword evidence="10" id="KW-1133">Transmembrane helix</keyword>
<keyword evidence="14" id="KW-0067">ATP-binding</keyword>
<dbReference type="Pfam" id="PF23846">
    <property type="entry name" value="Cache_WalK"/>
    <property type="match status" value="1"/>
</dbReference>
<dbReference type="InterPro" id="IPR004358">
    <property type="entry name" value="Sig_transdc_His_kin-like_C"/>
</dbReference>
<dbReference type="SUPFAM" id="SSF55785">
    <property type="entry name" value="PYP-like sensor domain (PAS domain)"/>
    <property type="match status" value="1"/>
</dbReference>
<evidence type="ECO:0000256" key="1">
    <source>
        <dbReference type="ARBA" id="ARBA00000085"/>
    </source>
</evidence>
<dbReference type="EMBL" id="JBHSSM010000014">
    <property type="protein sequence ID" value="MFC6314778.1"/>
    <property type="molecule type" value="Genomic_DNA"/>
</dbReference>
<dbReference type="PRINTS" id="PR00344">
    <property type="entry name" value="BCTRLSENSOR"/>
</dbReference>
<keyword evidence="15" id="KW-1185">Reference proteome</keyword>
<feature type="region of interest" description="Disordered" evidence="9">
    <location>
        <begin position="338"/>
        <end position="359"/>
    </location>
</feature>
<dbReference type="InterPro" id="IPR003594">
    <property type="entry name" value="HATPase_dom"/>
</dbReference>
<evidence type="ECO:0000313" key="14">
    <source>
        <dbReference type="EMBL" id="MFC6314778.1"/>
    </source>
</evidence>
<feature type="transmembrane region" description="Helical" evidence="10">
    <location>
        <begin position="12"/>
        <end position="35"/>
    </location>
</feature>
<dbReference type="PROSITE" id="PS50885">
    <property type="entry name" value="HAMP"/>
    <property type="match status" value="1"/>
</dbReference>
<dbReference type="SMART" id="SM00387">
    <property type="entry name" value="HATPase_c"/>
    <property type="match status" value="1"/>
</dbReference>
<keyword evidence="7" id="KW-0902">Two-component regulatory system</keyword>
<dbReference type="InterPro" id="IPR036890">
    <property type="entry name" value="HATPase_C_sf"/>
</dbReference>
<dbReference type="InterPro" id="IPR035965">
    <property type="entry name" value="PAS-like_dom_sf"/>
</dbReference>
<dbReference type="SUPFAM" id="SSF47384">
    <property type="entry name" value="Homodimeric domain of signal transducing histidine kinase"/>
    <property type="match status" value="1"/>
</dbReference>
<keyword evidence="10" id="KW-0812">Transmembrane</keyword>
<dbReference type="CDD" id="cd00130">
    <property type="entry name" value="PAS"/>
    <property type="match status" value="1"/>
</dbReference>
<evidence type="ECO:0000259" key="12">
    <source>
        <dbReference type="PROSITE" id="PS50112"/>
    </source>
</evidence>
<evidence type="ECO:0000256" key="9">
    <source>
        <dbReference type="SAM" id="MobiDB-lite"/>
    </source>
</evidence>
<organism evidence="14 15">
    <name type="scientific">Lapidilactobacillus achengensis</name>
    <dbReference type="NCBI Taxonomy" id="2486000"/>
    <lineage>
        <taxon>Bacteria</taxon>
        <taxon>Bacillati</taxon>
        <taxon>Bacillota</taxon>
        <taxon>Bacilli</taxon>
        <taxon>Lactobacillales</taxon>
        <taxon>Lactobacillaceae</taxon>
        <taxon>Lapidilactobacillus</taxon>
    </lineage>
</organism>
<dbReference type="PROSITE" id="PS50109">
    <property type="entry name" value="HIS_KIN"/>
    <property type="match status" value="1"/>
</dbReference>
<protein>
    <recommendedName>
        <fullName evidence="3">histidine kinase</fullName>
        <ecNumber evidence="3">2.7.13.3</ecNumber>
    </recommendedName>
</protein>
<feature type="domain" description="HAMP" evidence="13">
    <location>
        <begin position="203"/>
        <end position="255"/>
    </location>
</feature>
<evidence type="ECO:0000256" key="7">
    <source>
        <dbReference type="ARBA" id="ARBA00023012"/>
    </source>
</evidence>
<evidence type="ECO:0000259" key="13">
    <source>
        <dbReference type="PROSITE" id="PS50885"/>
    </source>
</evidence>
<dbReference type="RefSeq" id="WP_125601588.1">
    <property type="nucleotide sequence ID" value="NZ_JBHSSM010000014.1"/>
</dbReference>
<dbReference type="PROSITE" id="PS50112">
    <property type="entry name" value="PAS"/>
    <property type="match status" value="1"/>
</dbReference>
<feature type="transmembrane region" description="Helical" evidence="10">
    <location>
        <begin position="181"/>
        <end position="205"/>
    </location>
</feature>
<dbReference type="SUPFAM" id="SSF55874">
    <property type="entry name" value="ATPase domain of HSP90 chaperone/DNA topoisomerase II/histidine kinase"/>
    <property type="match status" value="1"/>
</dbReference>
<dbReference type="CDD" id="cd00082">
    <property type="entry name" value="HisKA"/>
    <property type="match status" value="1"/>
</dbReference>
<comment type="catalytic activity">
    <reaction evidence="1">
        <text>ATP + protein L-histidine = ADP + protein N-phospho-L-histidine.</text>
        <dbReference type="EC" id="2.7.13.3"/>
    </reaction>
</comment>
<evidence type="ECO:0000256" key="5">
    <source>
        <dbReference type="ARBA" id="ARBA00022679"/>
    </source>
</evidence>
<dbReference type="InterPro" id="IPR057640">
    <property type="entry name" value="Cache_WalK"/>
</dbReference>
<keyword evidence="8 10" id="KW-0472">Membrane</keyword>
<dbReference type="InterPro" id="IPR036097">
    <property type="entry name" value="HisK_dim/P_sf"/>
</dbReference>
<dbReference type="CDD" id="cd06225">
    <property type="entry name" value="HAMP"/>
    <property type="match status" value="1"/>
</dbReference>
<dbReference type="Gene3D" id="3.30.450.20">
    <property type="entry name" value="PAS domain"/>
    <property type="match status" value="2"/>
</dbReference>
<evidence type="ECO:0000256" key="10">
    <source>
        <dbReference type="SAM" id="Phobius"/>
    </source>
</evidence>
<keyword evidence="4" id="KW-0597">Phosphoprotein</keyword>
<sequence length="652" mass="73270">MNERIRPFQSIHFKIAIVFMLLLLTTIEIIGAYFVKQLEQQNIKTFEESIVVQPYITSQLASELTSNDTDTANRNIKTIVGEIDNASISEVLVVDNKLVVRGTSNANDQGDIGQRTPNSGIKKGIYANHKQTQITSDGHGSYYTAITPLTNPGADANQVVGAIYVRASMDDVYRNINSITLIFLTASLVAGLLGMVISIFIARAITQPIDEMKKQAIRMADGDYSGQVRIYGQDELGQLAVAVNNLSIRVEEAQEVSDAERRRLDSVLSHMTDGVIATDRRGKVTIINETALNFLNTTSDEMIGESILKVLGIEQDYSFRDLLETKQEMVIEPNKIIREHHGNTTGPANLGSTTTDDPKLAPGLDQEMILHVDFSLIQRETGFINGLVCVLHDITEQEKNEHERREFVSNVSHELRTPLTSVRSYIEALNDGAWQDPKLAPQFLSVTQEETDRMIRMINELLALSRMDQGTAKMELEYVNLNEFFNYILDRFDMMIKTENERGDGFHHLPQKTYSIKREFAPRDLWVELDTDKMMQVIDNIMNNAIKYSPDGGVITARLIENQQSVVVSISDQGLGIPRKDINKIFDRFYRVDKARSRKQGGTGLGLAISKEVVEAHHGHIWVDSAEGRGSTFYISLPYQSYENGDEWDAEN</sequence>
<name>A0ABW1UM94_9LACO</name>